<reference evidence="2 3" key="1">
    <citation type="journal article" date="2021" name="Elife">
        <title>Chloroplast acquisition without the gene transfer in kleptoplastic sea slugs, Plakobranchus ocellatus.</title>
        <authorList>
            <person name="Maeda T."/>
            <person name="Takahashi S."/>
            <person name="Yoshida T."/>
            <person name="Shimamura S."/>
            <person name="Takaki Y."/>
            <person name="Nagai Y."/>
            <person name="Toyoda A."/>
            <person name="Suzuki Y."/>
            <person name="Arimoto A."/>
            <person name="Ishii H."/>
            <person name="Satoh N."/>
            <person name="Nishiyama T."/>
            <person name="Hasebe M."/>
            <person name="Maruyama T."/>
            <person name="Minagawa J."/>
            <person name="Obokata J."/>
            <person name="Shigenobu S."/>
        </authorList>
    </citation>
    <scope>NUCLEOTIDE SEQUENCE [LARGE SCALE GENOMIC DNA]</scope>
</reference>
<name>A0AAV3YTX4_9GAST</name>
<dbReference type="AlphaFoldDB" id="A0AAV3YTX4"/>
<evidence type="ECO:0000256" key="1">
    <source>
        <dbReference type="SAM" id="MobiDB-lite"/>
    </source>
</evidence>
<protein>
    <submittedName>
        <fullName evidence="2">Uncharacterized protein</fullName>
    </submittedName>
</protein>
<sequence length="118" mass="13201">MTDGLANQGKTQPQPRKPSTLSDVGSALRRGIAELWGAAQLSDDERFPQFYEAYKANDYLQGLQRSDAVQIFRARAKHTLLLSDRARQGWSATTVCRLCGKQEETALHVLSEYQEMVG</sequence>
<feature type="region of interest" description="Disordered" evidence="1">
    <location>
        <begin position="1"/>
        <end position="24"/>
    </location>
</feature>
<proteinExistence type="predicted"/>
<evidence type="ECO:0000313" key="3">
    <source>
        <dbReference type="Proteomes" id="UP000735302"/>
    </source>
</evidence>
<gene>
    <name evidence="2" type="ORF">PoB_001199400</name>
</gene>
<accession>A0AAV3YTX4</accession>
<organism evidence="2 3">
    <name type="scientific">Plakobranchus ocellatus</name>
    <dbReference type="NCBI Taxonomy" id="259542"/>
    <lineage>
        <taxon>Eukaryota</taxon>
        <taxon>Metazoa</taxon>
        <taxon>Spiralia</taxon>
        <taxon>Lophotrochozoa</taxon>
        <taxon>Mollusca</taxon>
        <taxon>Gastropoda</taxon>
        <taxon>Heterobranchia</taxon>
        <taxon>Euthyneura</taxon>
        <taxon>Panpulmonata</taxon>
        <taxon>Sacoglossa</taxon>
        <taxon>Placobranchoidea</taxon>
        <taxon>Plakobranchidae</taxon>
        <taxon>Plakobranchus</taxon>
    </lineage>
</organism>
<dbReference type="Proteomes" id="UP000735302">
    <property type="component" value="Unassembled WGS sequence"/>
</dbReference>
<dbReference type="EMBL" id="BLXT01001415">
    <property type="protein sequence ID" value="GFN85488.1"/>
    <property type="molecule type" value="Genomic_DNA"/>
</dbReference>
<evidence type="ECO:0000313" key="2">
    <source>
        <dbReference type="EMBL" id="GFN85488.1"/>
    </source>
</evidence>
<comment type="caution">
    <text evidence="2">The sequence shown here is derived from an EMBL/GenBank/DDBJ whole genome shotgun (WGS) entry which is preliminary data.</text>
</comment>
<feature type="compositionally biased region" description="Polar residues" evidence="1">
    <location>
        <begin position="8"/>
        <end position="23"/>
    </location>
</feature>
<keyword evidence="3" id="KW-1185">Reference proteome</keyword>